<dbReference type="GO" id="GO:0005634">
    <property type="term" value="C:nucleus"/>
    <property type="evidence" value="ECO:0007669"/>
    <property type="project" value="UniProtKB-SubCell"/>
</dbReference>
<dbReference type="GO" id="GO:0030527">
    <property type="term" value="F:structural constituent of chromatin"/>
    <property type="evidence" value="ECO:0007669"/>
    <property type="project" value="InterPro"/>
</dbReference>
<keyword evidence="5" id="KW-0238">DNA-binding</keyword>
<dbReference type="GO" id="GO:0000786">
    <property type="term" value="C:nucleosome"/>
    <property type="evidence" value="ECO:0007669"/>
    <property type="project" value="UniProtKB-KW"/>
</dbReference>
<evidence type="ECO:0000256" key="2">
    <source>
        <dbReference type="ARBA" id="ARBA00004286"/>
    </source>
</evidence>
<comment type="similarity">
    <text evidence="3">Belongs to the histone H4 family.</text>
</comment>
<keyword evidence="7" id="KW-0544">Nucleosome core</keyword>
<comment type="subcellular location">
    <subcellularLocation>
        <location evidence="2">Chromosome</location>
    </subcellularLocation>
    <subcellularLocation>
        <location evidence="1">Nucleus</location>
    </subcellularLocation>
</comment>
<dbReference type="GO" id="GO:0046982">
    <property type="term" value="F:protein heterodimerization activity"/>
    <property type="evidence" value="ECO:0007669"/>
    <property type="project" value="InterPro"/>
</dbReference>
<name>A0AAN6ERH6_EXODE</name>
<dbReference type="SUPFAM" id="SSF47113">
    <property type="entry name" value="Histone-fold"/>
    <property type="match status" value="1"/>
</dbReference>
<evidence type="ECO:0000256" key="4">
    <source>
        <dbReference type="ARBA" id="ARBA00022454"/>
    </source>
</evidence>
<protein>
    <recommendedName>
        <fullName evidence="11">Histone H4</fullName>
    </recommendedName>
</protein>
<keyword evidence="4" id="KW-0158">Chromosome</keyword>
<evidence type="ECO:0000313" key="9">
    <source>
        <dbReference type="EMBL" id="KAJ8988976.1"/>
    </source>
</evidence>
<proteinExistence type="inferred from homology"/>
<dbReference type="GO" id="GO:0003677">
    <property type="term" value="F:DNA binding"/>
    <property type="evidence" value="ECO:0007669"/>
    <property type="project" value="UniProtKB-KW"/>
</dbReference>
<keyword evidence="6" id="KW-0539">Nucleus</keyword>
<evidence type="ECO:0000256" key="5">
    <source>
        <dbReference type="ARBA" id="ARBA00023125"/>
    </source>
</evidence>
<dbReference type="AlphaFoldDB" id="A0AAN6ERH6"/>
<comment type="caution">
    <text evidence="9">The sequence shown here is derived from an EMBL/GenBank/DDBJ whole genome shotgun (WGS) entry which is preliminary data.</text>
</comment>
<evidence type="ECO:0000256" key="1">
    <source>
        <dbReference type="ARBA" id="ARBA00004123"/>
    </source>
</evidence>
<reference evidence="9" key="1">
    <citation type="submission" date="2023-01" db="EMBL/GenBank/DDBJ databases">
        <title>Exophiala dermititidis isolated from Cystic Fibrosis Patient.</title>
        <authorList>
            <person name="Kurbessoian T."/>
            <person name="Crocker A."/>
            <person name="Murante D."/>
            <person name="Hogan D.A."/>
            <person name="Stajich J.E."/>
        </authorList>
    </citation>
    <scope>NUCLEOTIDE SEQUENCE</scope>
    <source>
        <strain evidence="9">Ex8</strain>
    </source>
</reference>
<accession>A0AAN6ERH6</accession>
<dbReference type="EMBL" id="JAJGCB010000016">
    <property type="protein sequence ID" value="KAJ8988976.1"/>
    <property type="molecule type" value="Genomic_DNA"/>
</dbReference>
<evidence type="ECO:0000256" key="7">
    <source>
        <dbReference type="ARBA" id="ARBA00023269"/>
    </source>
</evidence>
<dbReference type="PRINTS" id="PR00623">
    <property type="entry name" value="HISTONEH4"/>
</dbReference>
<gene>
    <name evidence="9" type="ORF">HRR80_007175</name>
</gene>
<evidence type="ECO:0000256" key="6">
    <source>
        <dbReference type="ARBA" id="ARBA00023242"/>
    </source>
</evidence>
<dbReference type="InterPro" id="IPR009072">
    <property type="entry name" value="Histone-fold"/>
</dbReference>
<evidence type="ECO:0000256" key="8">
    <source>
        <dbReference type="SAM" id="MobiDB-lite"/>
    </source>
</evidence>
<dbReference type="Gene3D" id="1.10.20.10">
    <property type="entry name" value="Histone, subunit A"/>
    <property type="match status" value="1"/>
</dbReference>
<sequence length="152" mass="16684">MRDCPNLSLSDRRHSNKMAEETPIIVPDSGAGEAGAGAGGTAGAGIAIGQGMSIPFRPRRRPRRILRDNIKGITKPTIRRLARRGGIGDMEDEVYDTVRDVVKARVTEVIERLAILMRNPPVDGPEQLPPLEDGSKIVTTLHVVYVLKQVRW</sequence>
<feature type="region of interest" description="Disordered" evidence="8">
    <location>
        <begin position="1"/>
        <end position="20"/>
    </location>
</feature>
<evidence type="ECO:0008006" key="11">
    <source>
        <dbReference type="Google" id="ProtNLM"/>
    </source>
</evidence>
<evidence type="ECO:0000256" key="3">
    <source>
        <dbReference type="ARBA" id="ARBA00006564"/>
    </source>
</evidence>
<dbReference type="InterPro" id="IPR001951">
    <property type="entry name" value="Histone_H4"/>
</dbReference>
<organism evidence="9 10">
    <name type="scientific">Exophiala dermatitidis</name>
    <name type="common">Black yeast-like fungus</name>
    <name type="synonym">Wangiella dermatitidis</name>
    <dbReference type="NCBI Taxonomy" id="5970"/>
    <lineage>
        <taxon>Eukaryota</taxon>
        <taxon>Fungi</taxon>
        <taxon>Dikarya</taxon>
        <taxon>Ascomycota</taxon>
        <taxon>Pezizomycotina</taxon>
        <taxon>Eurotiomycetes</taxon>
        <taxon>Chaetothyriomycetidae</taxon>
        <taxon>Chaetothyriales</taxon>
        <taxon>Herpotrichiellaceae</taxon>
        <taxon>Exophiala</taxon>
    </lineage>
</organism>
<evidence type="ECO:0000313" key="10">
    <source>
        <dbReference type="Proteomes" id="UP001161757"/>
    </source>
</evidence>
<dbReference type="PANTHER" id="PTHR10484">
    <property type="entry name" value="HISTONE H4"/>
    <property type="match status" value="1"/>
</dbReference>
<feature type="compositionally biased region" description="Basic and acidic residues" evidence="8">
    <location>
        <begin position="10"/>
        <end position="20"/>
    </location>
</feature>
<dbReference type="Proteomes" id="UP001161757">
    <property type="component" value="Unassembled WGS sequence"/>
</dbReference>